<dbReference type="InterPro" id="IPR011990">
    <property type="entry name" value="TPR-like_helical_dom_sf"/>
</dbReference>
<protein>
    <submittedName>
        <fullName evidence="4">Uncharacterized protein</fullName>
    </submittedName>
</protein>
<dbReference type="SUPFAM" id="SSF48452">
    <property type="entry name" value="TPR-like"/>
    <property type="match status" value="2"/>
</dbReference>
<dbReference type="AlphaFoldDB" id="G0U4J5"/>
<proteinExistence type="predicted"/>
<evidence type="ECO:0000256" key="1">
    <source>
        <dbReference type="ARBA" id="ARBA00022737"/>
    </source>
</evidence>
<evidence type="ECO:0000256" key="3">
    <source>
        <dbReference type="PROSITE-ProRule" id="PRU00339"/>
    </source>
</evidence>
<evidence type="ECO:0000313" key="4">
    <source>
        <dbReference type="EMBL" id="CCC52359.1"/>
    </source>
</evidence>
<keyword evidence="2 3" id="KW-0802">TPR repeat</keyword>
<dbReference type="SMART" id="SM00028">
    <property type="entry name" value="TPR"/>
    <property type="match status" value="6"/>
</dbReference>
<organism evidence="4">
    <name type="scientific">Trypanosoma vivax (strain Y486)</name>
    <dbReference type="NCBI Taxonomy" id="1055687"/>
    <lineage>
        <taxon>Eukaryota</taxon>
        <taxon>Discoba</taxon>
        <taxon>Euglenozoa</taxon>
        <taxon>Kinetoplastea</taxon>
        <taxon>Metakinetoplastina</taxon>
        <taxon>Trypanosomatida</taxon>
        <taxon>Trypanosomatidae</taxon>
        <taxon>Trypanosoma</taxon>
        <taxon>Duttonella</taxon>
    </lineage>
</organism>
<gene>
    <name evidence="4" type="ORF">TVY486_1014020</name>
</gene>
<name>G0U4J5_TRYVY</name>
<reference evidence="4" key="1">
    <citation type="journal article" date="2012" name="Proc. Natl. Acad. Sci. U.S.A.">
        <title>Antigenic diversity is generated by distinct evolutionary mechanisms in African trypanosome species.</title>
        <authorList>
            <person name="Jackson A.P."/>
            <person name="Berry A."/>
            <person name="Aslett M."/>
            <person name="Allison H.C."/>
            <person name="Burton P."/>
            <person name="Vavrova-Anderson J."/>
            <person name="Brown R."/>
            <person name="Browne H."/>
            <person name="Corton N."/>
            <person name="Hauser H."/>
            <person name="Gamble J."/>
            <person name="Gilderthorp R."/>
            <person name="Marcello L."/>
            <person name="McQuillan J."/>
            <person name="Otto T.D."/>
            <person name="Quail M.A."/>
            <person name="Sanders M.J."/>
            <person name="van Tonder A."/>
            <person name="Ginger M.L."/>
            <person name="Field M.C."/>
            <person name="Barry J.D."/>
            <person name="Hertz-Fowler C."/>
            <person name="Berriman M."/>
        </authorList>
    </citation>
    <scope>NUCLEOTIDE SEQUENCE</scope>
    <source>
        <strain evidence="4">Y486</strain>
    </source>
</reference>
<dbReference type="EMBL" id="HE573026">
    <property type="protein sequence ID" value="CCC52359.1"/>
    <property type="molecule type" value="Genomic_DNA"/>
</dbReference>
<accession>G0U4J5</accession>
<dbReference type="PANTHER" id="PTHR44858">
    <property type="entry name" value="TETRATRICOPEPTIDE REPEAT PROTEIN 6"/>
    <property type="match status" value="1"/>
</dbReference>
<dbReference type="VEuPathDB" id="TriTrypDB:TvY486_1014020"/>
<keyword evidence="1" id="KW-0677">Repeat</keyword>
<sequence>MNALRKKTSDKVPQALGDSPALRRRLVDDYHKSVMASGYEPPAYHTFSDRYGGTCGIPFAVRCEHAPASMSSPVSSVQWCIERADAFEAEGQFVNAKRFLEMALEQLQRNDTAVIDASSSETNDAGKKVEDNHLRVAVILSRLGKLAMRQGDHKKALEFFMLSSRIDPLTSATYALRASCQEYLDNYALAYEEYKKYLSLNEPTMTVLAHTAQCALKAGLYEAAEQHLVELLSLTSNSSTAAVGSPVGINNFFQSPQFYESHAYYCLGLVRDGQSARAKARAAASCDGETASLTSMMDDQLSQQARSFYELAASNTEYVLAYEDAAETAIAMGEPQLAIENLHHLQHLRSDCSRYYSRTADVCAMMNNTMSEVEELSKALDQQQTVSERRQTLLRRAAVYATKLNNLDNAIVDLSLLLSMQEADHCTAVAYLQRANAFQRRSRERPSTFHEDRAAALRDYESFVEVALVLQHGLPIPSESITEAMLILADGAFEEKKYAHAARFFARAVARGWQPQELLPRGCKRFKNTGVPRSLPYFSANAVPDLLTKMYLSTAHVLIARHPVREEMFKVPYEQREKSTTLSATELKKTKISERKESEKPLVPVPAVGYQMVDEHYQSLRALEPTVFSALQYEFLELWEPYRRDVERLREDLMLTRSGKKVKRR</sequence>
<dbReference type="InterPro" id="IPR050498">
    <property type="entry name" value="Ycf3"/>
</dbReference>
<dbReference type="InterPro" id="IPR019734">
    <property type="entry name" value="TPR_rpt"/>
</dbReference>
<evidence type="ECO:0000256" key="2">
    <source>
        <dbReference type="ARBA" id="ARBA00022803"/>
    </source>
</evidence>
<dbReference type="PROSITE" id="PS50005">
    <property type="entry name" value="TPR"/>
    <property type="match status" value="1"/>
</dbReference>
<dbReference type="PANTHER" id="PTHR44858:SF18">
    <property type="entry name" value="TETRATRICOPEPTIDE REPEAT (TPR) PROTEIN"/>
    <property type="match status" value="1"/>
</dbReference>
<feature type="repeat" description="TPR" evidence="3">
    <location>
        <begin position="137"/>
        <end position="170"/>
    </location>
</feature>
<dbReference type="Gene3D" id="1.25.40.10">
    <property type="entry name" value="Tetratricopeptide repeat domain"/>
    <property type="match status" value="2"/>
</dbReference>